<keyword evidence="2" id="KW-0472">Membrane</keyword>
<feature type="transmembrane region" description="Helical" evidence="2">
    <location>
        <begin position="51"/>
        <end position="68"/>
    </location>
</feature>
<reference evidence="3" key="2">
    <citation type="submission" date="2020-05" db="UniProtKB">
        <authorList>
            <consortium name="EnsemblMetazoa"/>
        </authorList>
    </citation>
    <scope>IDENTIFICATION</scope>
    <source>
        <strain evidence="3">IAEA</strain>
    </source>
</reference>
<sequence length="158" mass="17909">MSTHNSKKIIPRENKEDNNIPPSTFYSSTAKSRKQQQIIRDENDLDLRRDIFIFNLTYATLLILTIDFDEKKIFLKNTLTPPCPDPSRPSSSIYISSLCKKFPCEAPATAVGNDSMPKNIPNFGFISIAPFKEYFTNDNQTNTKLNGRAVIAKKLFVA</sequence>
<keyword evidence="4" id="KW-1185">Reference proteome</keyword>
<proteinExistence type="predicted"/>
<evidence type="ECO:0000256" key="1">
    <source>
        <dbReference type="SAM" id="MobiDB-lite"/>
    </source>
</evidence>
<dbReference type="EnsemblMetazoa" id="GBRI043114-RA">
    <property type="protein sequence ID" value="GBRI043114-PA"/>
    <property type="gene ID" value="GBRI043114"/>
</dbReference>
<dbReference type="AlphaFoldDB" id="A0A1A9X3M7"/>
<dbReference type="VEuPathDB" id="VectorBase:GBRI043114"/>
<evidence type="ECO:0000256" key="2">
    <source>
        <dbReference type="SAM" id="Phobius"/>
    </source>
</evidence>
<feature type="compositionally biased region" description="Polar residues" evidence="1">
    <location>
        <begin position="20"/>
        <end position="32"/>
    </location>
</feature>
<keyword evidence="2" id="KW-1133">Transmembrane helix</keyword>
<evidence type="ECO:0000313" key="4">
    <source>
        <dbReference type="Proteomes" id="UP000091820"/>
    </source>
</evidence>
<reference evidence="4" key="1">
    <citation type="submission" date="2014-03" db="EMBL/GenBank/DDBJ databases">
        <authorList>
            <person name="Aksoy S."/>
            <person name="Warren W."/>
            <person name="Wilson R.K."/>
        </authorList>
    </citation>
    <scope>NUCLEOTIDE SEQUENCE [LARGE SCALE GENOMIC DNA]</scope>
    <source>
        <strain evidence="4">IAEA</strain>
    </source>
</reference>
<accession>A0A1A9X3M7</accession>
<dbReference type="Proteomes" id="UP000091820">
    <property type="component" value="Unassembled WGS sequence"/>
</dbReference>
<organism evidence="3 4">
    <name type="scientific">Glossina brevipalpis</name>
    <dbReference type="NCBI Taxonomy" id="37001"/>
    <lineage>
        <taxon>Eukaryota</taxon>
        <taxon>Metazoa</taxon>
        <taxon>Ecdysozoa</taxon>
        <taxon>Arthropoda</taxon>
        <taxon>Hexapoda</taxon>
        <taxon>Insecta</taxon>
        <taxon>Pterygota</taxon>
        <taxon>Neoptera</taxon>
        <taxon>Endopterygota</taxon>
        <taxon>Diptera</taxon>
        <taxon>Brachycera</taxon>
        <taxon>Muscomorpha</taxon>
        <taxon>Hippoboscoidea</taxon>
        <taxon>Glossinidae</taxon>
        <taxon>Glossina</taxon>
    </lineage>
</organism>
<evidence type="ECO:0000313" key="3">
    <source>
        <dbReference type="EnsemblMetazoa" id="GBRI043114-PA"/>
    </source>
</evidence>
<keyword evidence="2" id="KW-0812">Transmembrane</keyword>
<protein>
    <submittedName>
        <fullName evidence="3">Uncharacterized protein</fullName>
    </submittedName>
</protein>
<feature type="region of interest" description="Disordered" evidence="1">
    <location>
        <begin position="1"/>
        <end position="32"/>
    </location>
</feature>
<name>A0A1A9X3M7_9MUSC</name>